<evidence type="ECO:0000313" key="3">
    <source>
        <dbReference type="Proteomes" id="UP000653578"/>
    </source>
</evidence>
<proteinExistence type="predicted"/>
<protein>
    <recommendedName>
        <fullName evidence="1">Protein CotJB domain-containing protein</fullName>
    </recommendedName>
</protein>
<comment type="caution">
    <text evidence="2">The sequence shown here is derived from an EMBL/GenBank/DDBJ whole genome shotgun (WGS) entry which is preliminary data.</text>
</comment>
<evidence type="ECO:0000259" key="1">
    <source>
        <dbReference type="Pfam" id="PF12652"/>
    </source>
</evidence>
<dbReference type="InterPro" id="IPR024207">
    <property type="entry name" value="CotJB_dom"/>
</dbReference>
<reference evidence="2 3" key="1">
    <citation type="submission" date="2019-10" db="EMBL/GenBank/DDBJ databases">
        <title>Description of Paenibacillus humi sp. nov.</title>
        <authorList>
            <person name="Carlier A."/>
            <person name="Qi S."/>
        </authorList>
    </citation>
    <scope>NUCLEOTIDE SEQUENCE [LARGE SCALE GENOMIC DNA]</scope>
    <source>
        <strain evidence="2 3">LMG 31461</strain>
    </source>
</reference>
<keyword evidence="3" id="KW-1185">Reference proteome</keyword>
<gene>
    <name evidence="2" type="ORF">GC096_08245</name>
</gene>
<evidence type="ECO:0000313" key="2">
    <source>
        <dbReference type="EMBL" id="NOU64012.1"/>
    </source>
</evidence>
<dbReference type="EMBL" id="WHNY01000026">
    <property type="protein sequence ID" value="NOU64012.1"/>
    <property type="molecule type" value="Genomic_DNA"/>
</dbReference>
<accession>A0ABX1X6F8</accession>
<feature type="domain" description="Protein CotJB" evidence="1">
    <location>
        <begin position="3"/>
        <end position="36"/>
    </location>
</feature>
<name>A0ABX1X6F8_9BACL</name>
<sequence length="37" mass="4595">MHIVGKFEMEFGPLMPFGHSFMRQPWQWEETSWPWQV</sequence>
<organism evidence="2 3">
    <name type="scientific">Paenibacillus plantarum</name>
    <dbReference type="NCBI Taxonomy" id="2654975"/>
    <lineage>
        <taxon>Bacteria</taxon>
        <taxon>Bacillati</taxon>
        <taxon>Bacillota</taxon>
        <taxon>Bacilli</taxon>
        <taxon>Bacillales</taxon>
        <taxon>Paenibacillaceae</taxon>
        <taxon>Paenibacillus</taxon>
    </lineage>
</organism>
<dbReference type="Pfam" id="PF12652">
    <property type="entry name" value="CotJB"/>
    <property type="match status" value="1"/>
</dbReference>
<dbReference type="Proteomes" id="UP000653578">
    <property type="component" value="Unassembled WGS sequence"/>
</dbReference>